<accession>A0AAV1SD20</accession>
<gene>
    <name evidence="1" type="ORF">DCAF_LOCUS21876</name>
</gene>
<dbReference type="EMBL" id="CAWUPB010001173">
    <property type="protein sequence ID" value="CAK7349165.1"/>
    <property type="molecule type" value="Genomic_DNA"/>
</dbReference>
<dbReference type="Proteomes" id="UP001314170">
    <property type="component" value="Unassembled WGS sequence"/>
</dbReference>
<evidence type="ECO:0000313" key="2">
    <source>
        <dbReference type="Proteomes" id="UP001314170"/>
    </source>
</evidence>
<organism evidence="1 2">
    <name type="scientific">Dovyalis caffra</name>
    <dbReference type="NCBI Taxonomy" id="77055"/>
    <lineage>
        <taxon>Eukaryota</taxon>
        <taxon>Viridiplantae</taxon>
        <taxon>Streptophyta</taxon>
        <taxon>Embryophyta</taxon>
        <taxon>Tracheophyta</taxon>
        <taxon>Spermatophyta</taxon>
        <taxon>Magnoliopsida</taxon>
        <taxon>eudicotyledons</taxon>
        <taxon>Gunneridae</taxon>
        <taxon>Pentapetalae</taxon>
        <taxon>rosids</taxon>
        <taxon>fabids</taxon>
        <taxon>Malpighiales</taxon>
        <taxon>Salicaceae</taxon>
        <taxon>Flacourtieae</taxon>
        <taxon>Dovyalis</taxon>
    </lineage>
</organism>
<comment type="caution">
    <text evidence="1">The sequence shown here is derived from an EMBL/GenBank/DDBJ whole genome shotgun (WGS) entry which is preliminary data.</text>
</comment>
<dbReference type="InterPro" id="IPR044296">
    <property type="entry name" value="HIPP46"/>
</dbReference>
<dbReference type="AlphaFoldDB" id="A0AAV1SD20"/>
<protein>
    <submittedName>
        <fullName evidence="1">Uncharacterized protein</fullName>
    </submittedName>
</protein>
<name>A0AAV1SD20_9ROSI</name>
<sequence>MKQKVVIKVTLNGQKSRSKALKIAVGFSGQDKSQIEVVGDGVDVAKLTILLKKKMGYADLVSVSAVGGEKKEEKKKSQKCSLLFGPCMVMARLTPTSITHPTIIRTLLAPSCNYHTG</sequence>
<proteinExistence type="predicted"/>
<dbReference type="Gene3D" id="3.30.70.100">
    <property type="match status" value="1"/>
</dbReference>
<keyword evidence="2" id="KW-1185">Reference proteome</keyword>
<evidence type="ECO:0000313" key="1">
    <source>
        <dbReference type="EMBL" id="CAK7349165.1"/>
    </source>
</evidence>
<reference evidence="1 2" key="1">
    <citation type="submission" date="2024-01" db="EMBL/GenBank/DDBJ databases">
        <authorList>
            <person name="Waweru B."/>
        </authorList>
    </citation>
    <scope>NUCLEOTIDE SEQUENCE [LARGE SCALE GENOMIC DNA]</scope>
</reference>
<dbReference type="PANTHER" id="PTHR46371">
    <property type="entry name" value="OS04G0464100 PROTEIN"/>
    <property type="match status" value="1"/>
</dbReference>